<dbReference type="InterPro" id="IPR007280">
    <property type="entry name" value="Peptidase_C_arc/bac"/>
</dbReference>
<dbReference type="InterPro" id="IPR011042">
    <property type="entry name" value="6-blade_b-propeller_TolB-like"/>
</dbReference>
<dbReference type="Proteomes" id="UP000031246">
    <property type="component" value="Unassembled WGS sequence"/>
</dbReference>
<dbReference type="InterPro" id="IPR045619">
    <property type="entry name" value="DUF6443"/>
</dbReference>
<dbReference type="SUPFAM" id="SSF89260">
    <property type="entry name" value="Collagen-binding domain"/>
    <property type="match status" value="1"/>
</dbReference>
<dbReference type="InterPro" id="IPR022385">
    <property type="entry name" value="Rhs_assc_core"/>
</dbReference>
<dbReference type="PROSITE" id="PS51125">
    <property type="entry name" value="NHL"/>
    <property type="match status" value="3"/>
</dbReference>
<dbReference type="Gene3D" id="2.60.40.10">
    <property type="entry name" value="Immunoglobulins"/>
    <property type="match status" value="1"/>
</dbReference>
<dbReference type="PANTHER" id="PTHR13833:SF71">
    <property type="entry name" value="NHL DOMAIN-CONTAINING PROTEIN"/>
    <property type="match status" value="1"/>
</dbReference>
<organism evidence="5 6">
    <name type="scientific">Pedobacter kyungheensis</name>
    <dbReference type="NCBI Taxonomy" id="1069985"/>
    <lineage>
        <taxon>Bacteria</taxon>
        <taxon>Pseudomonadati</taxon>
        <taxon>Bacteroidota</taxon>
        <taxon>Sphingobacteriia</taxon>
        <taxon>Sphingobacteriales</taxon>
        <taxon>Sphingobacteriaceae</taxon>
        <taxon>Pedobacter</taxon>
    </lineage>
</organism>
<dbReference type="PANTHER" id="PTHR13833">
    <property type="match status" value="1"/>
</dbReference>
<evidence type="ECO:0000259" key="4">
    <source>
        <dbReference type="Pfam" id="PF20041"/>
    </source>
</evidence>
<dbReference type="Gene3D" id="2.180.10.10">
    <property type="entry name" value="RHS repeat-associated core"/>
    <property type="match status" value="1"/>
</dbReference>
<dbReference type="Gene3D" id="2.60.120.380">
    <property type="match status" value="1"/>
</dbReference>
<evidence type="ECO:0000256" key="2">
    <source>
        <dbReference type="PROSITE-ProRule" id="PRU00504"/>
    </source>
</evidence>
<protein>
    <recommendedName>
        <fullName evidence="7">Peptidase C-terminal archaeal/bacterial domain-containing protein</fullName>
    </recommendedName>
</protein>
<feature type="repeat" description="NHL" evidence="2">
    <location>
        <begin position="295"/>
        <end position="325"/>
    </location>
</feature>
<keyword evidence="6" id="KW-1185">Reference proteome</keyword>
<dbReference type="Pfam" id="PF05345">
    <property type="entry name" value="He_PIG"/>
    <property type="match status" value="1"/>
</dbReference>
<dbReference type="InterPro" id="IPR001258">
    <property type="entry name" value="NHL_repeat"/>
</dbReference>
<feature type="domain" description="Peptidase C-terminal archaeal/bacterial" evidence="3">
    <location>
        <begin position="44"/>
        <end position="107"/>
    </location>
</feature>
<feature type="repeat" description="NHL" evidence="2">
    <location>
        <begin position="236"/>
        <end position="271"/>
    </location>
</feature>
<dbReference type="NCBIfam" id="TIGR03696">
    <property type="entry name" value="Rhs_assc_core"/>
    <property type="match status" value="1"/>
</dbReference>
<dbReference type="EMBL" id="JSYN01000020">
    <property type="protein sequence ID" value="KIA92333.1"/>
    <property type="molecule type" value="Genomic_DNA"/>
</dbReference>
<comment type="caution">
    <text evidence="5">The sequence shown here is derived from an EMBL/GenBank/DDBJ whole genome shotgun (WGS) entry which is preliminary data.</text>
</comment>
<feature type="domain" description="DUF6443" evidence="4">
    <location>
        <begin position="556"/>
        <end position="701"/>
    </location>
</feature>
<accession>A0A0C1FKI4</accession>
<gene>
    <name evidence="5" type="ORF">OC25_16740</name>
</gene>
<evidence type="ECO:0000313" key="6">
    <source>
        <dbReference type="Proteomes" id="UP000031246"/>
    </source>
</evidence>
<dbReference type="SUPFAM" id="SSF101898">
    <property type="entry name" value="NHL repeat"/>
    <property type="match status" value="1"/>
</dbReference>
<name>A0A0C1FKI4_9SPHI</name>
<evidence type="ECO:0008006" key="7">
    <source>
        <dbReference type="Google" id="ProtNLM"/>
    </source>
</evidence>
<evidence type="ECO:0000259" key="3">
    <source>
        <dbReference type="Pfam" id="PF04151"/>
    </source>
</evidence>
<keyword evidence="1" id="KW-0677">Repeat</keyword>
<evidence type="ECO:0000256" key="1">
    <source>
        <dbReference type="ARBA" id="ARBA00022737"/>
    </source>
</evidence>
<dbReference type="CDD" id="cd14953">
    <property type="entry name" value="NHL_like_1"/>
    <property type="match status" value="1"/>
</dbReference>
<sequence>MSSAIYIGSYSSSGGPVFTDNRNSAAYGGTTYTNNMGQSSPEVYYRFVVTNTATLDFSLCASDFDTYIHILNSSGAVVTYQDDSQDCGTKSHLSYTLSAGTYYLAIEGYSSSTGTIALQVSSLDSGSSTGVPIISYNAINVFTLSSSVNLSPVNSGGAVAAGGVTASTFAGANASGVSNGSGSAAYFNNPLGTAVDLSGNVYVADAGNHLVRKISPSGVVSTLAGIGYAGYADGTGTAAQFQHPSALAVDASGNVFVSDQQNHRIRKITPSGVVTTFAGSGSAGSANGMGTAASFSSPIGLAFDASGNLYVADYGNHKIRVISPSGIVANYAGSGAAGSTNGTLSSASFRNPMGLAFDASGTLYVADRLNHLVRKISGGTVSTLAGSGSIGSSNGTGTAASFNYPNGVAVDVSGNVYVADQQNNMVRKITSSGVVSSYAGMTSAGTVNGTGSVIRFNSVYGLSIDGQGNLFVAENASHNIRKVGLMVGYMISPALPPGLVLDANTGIISGVPSAPSPAATYTVTAYNSSGSGSFAFSIAVSGSASESTSDYNYIYTYTPRTQLTDVASLPGSSIPNVNRNVQYFDGLGRKMQVVDVGASPSGKDVIQPLVYDDFGREAVQYLPYSAADGVAGSFRTNALSGAGGYGNSAQKLFYAQNGSDHVMTDYPFAESKFEKSPLSRVIEQGAPGYSWQPGLGHTIRSEFTGNHYAGFHDLAIMRYDVLINTSPGQQYLRTLSANGTQSYSGLLLTITKDENWTEADGKERTVYEYKDKEGHLVLKRQFNQPAGGTLQMLSTYYVYDDLGNLCFVLPPGATPDDGDISQADLDDFCYQYRYDSRNRLVEKKIPGKGWEYTVYNQLDRVTHTQDANQRALSQWSWIKYDIQGRVVLTGVENAQGIGRLGMQSYNDGVAAQWEGRTSSTLEGYSHNTHPEVGEEYTNVEFLTMNYFDNYDFPGYNSSYAPSVTVSTRTRGMATGSFTRILGSTTKLLTVNYYNEEGKLKETVSDNAKGGKDRTVNIYAFSGELLSSVRMHEVGGAATTVASSYGYDQVGRKRFTNKQISNGSSIGENVQLSEYIYNEIGQVLQKKLHNGMQVTGLSYNERGWLKTSISNEFSIQLDYQENGGNQFNGNISRQFWSQNNSPTTSANIFSYSYDKLNRLINGTSTGIAMSEVISYDNMGNINQLSRDGGLMNQYYYNGNKLDHVDHVTGQYSYDPNGNATIDGRNGMNLSYNLLNLPSGASGGGKILNYIYDAAGRKLRKVSTENGSTITREYVDGIEYNGNNIDIVRTEEGLAQRNGDNSYSYHYNLSDHLGNVRYTFDVYNGLIRQLQVDNYYSFGKRNSLAFGNNKYLYNGKEVQDELAGQLDYGARFYDPIVGRWARIDNKAEAFEMVSPYVYAVNDPVNAIDPDGNLIIFVNGFVPGDWARQNNNRYTLPGLGWGGGDLNPRYRPYPPSRELSSGFPKYLGKSFDYWGNIDNAFMKGYDDNHTMYINASSSNTSKAGDRFAEGEASARNLISQMEKGQITLGKGETIKLVGHSQGAAFAAGMASVLSKNKKYASVLQEVVYLEPHQPADFSHPSAIKGTQISSSQDIVASKNSYTWGHKQISIPLGWAKGKTSFSRIKGISEFIANDSHEGDSLGGHSVGTNLDEIITYFRSQGVTVNIR</sequence>
<dbReference type="Gene3D" id="2.120.10.30">
    <property type="entry name" value="TolB, C-terminal domain"/>
    <property type="match status" value="4"/>
</dbReference>
<evidence type="ECO:0000313" key="5">
    <source>
        <dbReference type="EMBL" id="KIA92333.1"/>
    </source>
</evidence>
<dbReference type="OrthoDB" id="1191296at2"/>
<reference evidence="5 6" key="1">
    <citation type="submission" date="2014-10" db="EMBL/GenBank/DDBJ databases">
        <title>Pedobacter Kyungheensis.</title>
        <authorList>
            <person name="Anderson B.M."/>
            <person name="Newman J.D."/>
        </authorList>
    </citation>
    <scope>NUCLEOTIDE SEQUENCE [LARGE SCALE GENOMIC DNA]</scope>
    <source>
        <strain evidence="5 6">KACC 16221</strain>
    </source>
</reference>
<dbReference type="Pfam" id="PF04151">
    <property type="entry name" value="PPC"/>
    <property type="match status" value="1"/>
</dbReference>
<dbReference type="Pfam" id="PF01436">
    <property type="entry name" value="NHL"/>
    <property type="match status" value="3"/>
</dbReference>
<dbReference type="RefSeq" id="WP_039478374.1">
    <property type="nucleotide sequence ID" value="NZ_JSYN01000020.1"/>
</dbReference>
<proteinExistence type="predicted"/>
<dbReference type="Pfam" id="PF20041">
    <property type="entry name" value="DUF6443"/>
    <property type="match status" value="1"/>
</dbReference>
<dbReference type="InterPro" id="IPR013783">
    <property type="entry name" value="Ig-like_fold"/>
</dbReference>
<feature type="repeat" description="NHL" evidence="2">
    <location>
        <begin position="402"/>
        <end position="432"/>
    </location>
</feature>